<dbReference type="AlphaFoldDB" id="A0A3R7QJW4"/>
<name>A0A3R7QJW4_PENVA</name>
<keyword evidence="4" id="KW-0732">Signal</keyword>
<dbReference type="EC" id="3.2.1.52" evidence="3"/>
<organism evidence="11 12">
    <name type="scientific">Penaeus vannamei</name>
    <name type="common">Whiteleg shrimp</name>
    <name type="synonym">Litopenaeus vannamei</name>
    <dbReference type="NCBI Taxonomy" id="6689"/>
    <lineage>
        <taxon>Eukaryota</taxon>
        <taxon>Metazoa</taxon>
        <taxon>Ecdysozoa</taxon>
        <taxon>Arthropoda</taxon>
        <taxon>Crustacea</taxon>
        <taxon>Multicrustacea</taxon>
        <taxon>Malacostraca</taxon>
        <taxon>Eumalacostraca</taxon>
        <taxon>Eucarida</taxon>
        <taxon>Decapoda</taxon>
        <taxon>Dendrobranchiata</taxon>
        <taxon>Penaeoidea</taxon>
        <taxon>Penaeidae</taxon>
        <taxon>Penaeus</taxon>
    </lineage>
</organism>
<keyword evidence="6" id="KW-0325">Glycoprotein</keyword>
<comment type="catalytic activity">
    <reaction evidence="1">
        <text>Hydrolysis of terminal non-reducing N-acetyl-D-hexosamine residues in N-acetyl-beta-D-hexosaminides.</text>
        <dbReference type="EC" id="3.2.1.52"/>
    </reaction>
</comment>
<dbReference type="STRING" id="6689.A0A3R7QJW4"/>
<evidence type="ECO:0000313" key="12">
    <source>
        <dbReference type="Proteomes" id="UP000283509"/>
    </source>
</evidence>
<dbReference type="OrthoDB" id="428480at2759"/>
<dbReference type="Pfam" id="PF00728">
    <property type="entry name" value="Glyco_hydro_20"/>
    <property type="match status" value="1"/>
</dbReference>
<dbReference type="GO" id="GO:0005886">
    <property type="term" value="C:plasma membrane"/>
    <property type="evidence" value="ECO:0007669"/>
    <property type="project" value="TreeGrafter"/>
</dbReference>
<sequence>MAAKQPPSTRARPAFSPLPIGASSPEAARERPESRAPGRKAVRVALLSYLQKLWIFSPFSSMVEMKVFVAAALLALAAAEGYFRLPNPYSYSCQDGLCVKEERIVSGEYNSLDKCQITCGEYGSIWPQPTGKVELSKETVSFSPLHMRVTKAATSDNRVARMLDNAIQHFTRTIHFLHPDFPQTEKQPLTPEDFENTGHFNQKFQNEDPAQQEQYRQRSEYDRNQLRQRPRYSREEPESFIRRSPFLRKRSNPGVESHNVNIEITVTASDHKLRLDTDESYNLVIQTVGDETTATILASTYYGARHALETLSQLIAYDDINNAVQVVRDAQIQDAPSFRYRGFMLDTGRNFYPKEDLMKLLDSMAYNKMNYFHWHINDAASFPMYSNRVPKMTYYGAYDARKVYYPEDIREIVEYANLRGISVIPEIGGPAHNAAGWQWAQKEGKGKLALCTDSNEPWFELSKEPPSGQINPINPEVYPILGELYRDLMDYFDPEMVHMGGDDVSFKCWQSSEEIQQYLSQTKRESTSREYFELWNTYQSSAYNKLQEAAQGRQVTPIIYSSSFARNYIDKDSYVFQISEFANESVIADYIKNGYKVIFSNQDQWNLGCLTNTWVGDKAENCPSEVPTWENFYRNSPLDMLEYLGVNNARSDIQQADGTNTKNLVLGGEATLWSFDTDANGLQSKIWPRMSAFAERLWTDPQSSLSGTSFTQKRLNIQRQRMVYRGIAADPLQPEFCLQDEGACFSREQYRARTTLNNQQ</sequence>
<dbReference type="GO" id="GO:0005975">
    <property type="term" value="P:carbohydrate metabolic process"/>
    <property type="evidence" value="ECO:0007669"/>
    <property type="project" value="InterPro"/>
</dbReference>
<reference evidence="11 12" key="1">
    <citation type="submission" date="2018-04" db="EMBL/GenBank/DDBJ databases">
        <authorList>
            <person name="Zhang X."/>
            <person name="Yuan J."/>
            <person name="Li F."/>
            <person name="Xiang J."/>
        </authorList>
    </citation>
    <scope>NUCLEOTIDE SEQUENCE [LARGE SCALE GENOMIC DNA]</scope>
    <source>
        <tissue evidence="11">Muscle</tissue>
    </source>
</reference>
<dbReference type="PRINTS" id="PR00738">
    <property type="entry name" value="GLHYDRLASE20"/>
</dbReference>
<evidence type="ECO:0000256" key="2">
    <source>
        <dbReference type="ARBA" id="ARBA00006285"/>
    </source>
</evidence>
<protein>
    <recommendedName>
        <fullName evidence="3">beta-N-acetylhexosaminidase</fullName>
        <ecNumber evidence="3">3.2.1.52</ecNumber>
    </recommendedName>
</protein>
<evidence type="ECO:0000259" key="10">
    <source>
        <dbReference type="Pfam" id="PF14845"/>
    </source>
</evidence>
<dbReference type="Gene3D" id="3.20.20.80">
    <property type="entry name" value="Glycosidases"/>
    <property type="match status" value="1"/>
</dbReference>
<dbReference type="Pfam" id="PF14845">
    <property type="entry name" value="Glycohydro_20b2"/>
    <property type="match status" value="1"/>
</dbReference>
<evidence type="ECO:0000256" key="3">
    <source>
        <dbReference type="ARBA" id="ARBA00012663"/>
    </source>
</evidence>
<evidence type="ECO:0000256" key="8">
    <source>
        <dbReference type="SAM" id="MobiDB-lite"/>
    </source>
</evidence>
<feature type="compositionally biased region" description="Polar residues" evidence="8">
    <location>
        <begin position="198"/>
        <end position="214"/>
    </location>
</feature>
<evidence type="ECO:0000256" key="7">
    <source>
        <dbReference type="ARBA" id="ARBA00023295"/>
    </source>
</evidence>
<dbReference type="EMBL" id="QCYY01001007">
    <property type="protein sequence ID" value="ROT81165.1"/>
    <property type="molecule type" value="Genomic_DNA"/>
</dbReference>
<feature type="domain" description="Glycoside hydrolase family 20 catalytic" evidence="9">
    <location>
        <begin position="338"/>
        <end position="700"/>
    </location>
</feature>
<dbReference type="Proteomes" id="UP000283509">
    <property type="component" value="Unassembled WGS sequence"/>
</dbReference>
<reference evidence="11 12" key="2">
    <citation type="submission" date="2019-01" db="EMBL/GenBank/DDBJ databases">
        <title>The decoding of complex shrimp genome reveals the adaptation for benthos swimmer, frequently molting mechanism and breeding impact on genome.</title>
        <authorList>
            <person name="Sun Y."/>
            <person name="Gao Y."/>
            <person name="Yu Y."/>
        </authorList>
    </citation>
    <scope>NUCLEOTIDE SEQUENCE [LARGE SCALE GENOMIC DNA]</scope>
    <source>
        <tissue evidence="11">Muscle</tissue>
    </source>
</reference>
<evidence type="ECO:0000256" key="6">
    <source>
        <dbReference type="ARBA" id="ARBA00023180"/>
    </source>
</evidence>
<gene>
    <name evidence="11" type="ORF">C7M84_000081</name>
</gene>
<feature type="compositionally biased region" description="Basic and acidic residues" evidence="8">
    <location>
        <begin position="215"/>
        <end position="225"/>
    </location>
</feature>
<comment type="similarity">
    <text evidence="2">Belongs to the glycosyl hydrolase 20 family.</text>
</comment>
<evidence type="ECO:0000256" key="4">
    <source>
        <dbReference type="ARBA" id="ARBA00022729"/>
    </source>
</evidence>
<evidence type="ECO:0000256" key="1">
    <source>
        <dbReference type="ARBA" id="ARBA00001231"/>
    </source>
</evidence>
<dbReference type="SUPFAM" id="SSF51445">
    <property type="entry name" value="(Trans)glycosidases"/>
    <property type="match status" value="1"/>
</dbReference>
<proteinExistence type="inferred from homology"/>
<dbReference type="GO" id="GO:0016231">
    <property type="term" value="F:beta-N-acetylglucosaminidase activity"/>
    <property type="evidence" value="ECO:0007669"/>
    <property type="project" value="TreeGrafter"/>
</dbReference>
<feature type="compositionally biased region" description="Basic and acidic residues" evidence="8">
    <location>
        <begin position="232"/>
        <end position="241"/>
    </location>
</feature>
<keyword evidence="12" id="KW-1185">Reference proteome</keyword>
<comment type="caution">
    <text evidence="11">The sequence shown here is derived from an EMBL/GenBank/DDBJ whole genome shotgun (WGS) entry which is preliminary data.</text>
</comment>
<dbReference type="InterPro" id="IPR017853">
    <property type="entry name" value="GH"/>
</dbReference>
<feature type="region of interest" description="Disordered" evidence="8">
    <location>
        <begin position="1"/>
        <end position="35"/>
    </location>
</feature>
<accession>A0A3R7QJW4</accession>
<dbReference type="InterPro" id="IPR025705">
    <property type="entry name" value="Beta_hexosaminidase_sua/sub"/>
</dbReference>
<evidence type="ECO:0000256" key="5">
    <source>
        <dbReference type="ARBA" id="ARBA00022801"/>
    </source>
</evidence>
<dbReference type="SUPFAM" id="SSF55545">
    <property type="entry name" value="beta-N-acetylhexosaminidase-like domain"/>
    <property type="match status" value="1"/>
</dbReference>
<keyword evidence="7" id="KW-0326">Glycosidase</keyword>
<feature type="domain" description="Beta-hexosaminidase eukaryotic type N-terminal" evidence="10">
    <location>
        <begin position="125"/>
        <end position="314"/>
    </location>
</feature>
<dbReference type="InterPro" id="IPR029018">
    <property type="entry name" value="Hex-like_dom2"/>
</dbReference>
<dbReference type="PANTHER" id="PTHR22600:SF26">
    <property type="entry name" value="BETA-N-ACETYLHEXOSAMINIDASE"/>
    <property type="match status" value="1"/>
</dbReference>
<dbReference type="GO" id="GO:0030203">
    <property type="term" value="P:glycosaminoglycan metabolic process"/>
    <property type="evidence" value="ECO:0007669"/>
    <property type="project" value="TreeGrafter"/>
</dbReference>
<dbReference type="FunFam" id="3.20.20.80:FF:000063">
    <property type="entry name" value="Beta-hexosaminidase"/>
    <property type="match status" value="1"/>
</dbReference>
<keyword evidence="5" id="KW-0378">Hydrolase</keyword>
<dbReference type="Gene3D" id="3.30.379.10">
    <property type="entry name" value="Chitobiase/beta-hexosaminidase domain 2-like"/>
    <property type="match status" value="1"/>
</dbReference>
<dbReference type="InterPro" id="IPR029019">
    <property type="entry name" value="HEX_eukaryotic_N"/>
</dbReference>
<dbReference type="InterPro" id="IPR015883">
    <property type="entry name" value="Glyco_hydro_20_cat"/>
</dbReference>
<feature type="region of interest" description="Disordered" evidence="8">
    <location>
        <begin position="181"/>
        <end position="254"/>
    </location>
</feature>
<evidence type="ECO:0000313" key="11">
    <source>
        <dbReference type="EMBL" id="ROT81165.1"/>
    </source>
</evidence>
<dbReference type="PANTHER" id="PTHR22600">
    <property type="entry name" value="BETA-HEXOSAMINIDASE"/>
    <property type="match status" value="1"/>
</dbReference>
<evidence type="ECO:0000259" key="9">
    <source>
        <dbReference type="Pfam" id="PF00728"/>
    </source>
</evidence>